<feature type="region of interest" description="Disordered" evidence="1">
    <location>
        <begin position="110"/>
        <end position="154"/>
    </location>
</feature>
<reference evidence="3" key="1">
    <citation type="submission" date="2013-09" db="EMBL/GenBank/DDBJ databases">
        <title>Corchorus olitorius genome sequencing.</title>
        <authorList>
            <person name="Alam M."/>
            <person name="Haque M.S."/>
            <person name="Islam M.S."/>
            <person name="Emdad E.M."/>
            <person name="Islam M.M."/>
            <person name="Ahmed B."/>
            <person name="Halim A."/>
            <person name="Hossen Q.M.M."/>
            <person name="Hossain M.Z."/>
            <person name="Ahmed R."/>
            <person name="Khan M.M."/>
            <person name="Islam R."/>
            <person name="Rashid M.M."/>
            <person name="Khan S.A."/>
            <person name="Rahman M.S."/>
            <person name="Alam M."/>
            <person name="Yahiya A.S."/>
            <person name="Khan M.S."/>
            <person name="Azam M.S."/>
            <person name="Haque T."/>
            <person name="Lashkar M.Z.H."/>
            <person name="Akhand A.I."/>
            <person name="Morshed G."/>
            <person name="Roy S."/>
            <person name="Uddin K.S."/>
            <person name="Rabeya T."/>
            <person name="Hossain A.S."/>
            <person name="Chowdhury A."/>
            <person name="Snigdha A.R."/>
            <person name="Mortoza M.S."/>
            <person name="Matin S.A."/>
            <person name="Hoque S.M.E."/>
            <person name="Islam M.K."/>
            <person name="Roy D.K."/>
            <person name="Haider R."/>
            <person name="Moosa M.M."/>
            <person name="Elias S.M."/>
            <person name="Hasan A.M."/>
            <person name="Jahan S."/>
            <person name="Shafiuddin M."/>
            <person name="Mahmood N."/>
            <person name="Shommy N.S."/>
        </authorList>
    </citation>
    <scope>NUCLEOTIDE SEQUENCE [LARGE SCALE GENOMIC DNA]</scope>
    <source>
        <strain evidence="3">cv. O-4</strain>
    </source>
</reference>
<accession>A0A1R3JIR5</accession>
<evidence type="ECO:0000256" key="1">
    <source>
        <dbReference type="SAM" id="MobiDB-lite"/>
    </source>
</evidence>
<protein>
    <submittedName>
        <fullName evidence="2">Uncharacterized protein</fullName>
    </submittedName>
</protein>
<name>A0A1R3JIR5_9ROSI</name>
<sequence>MADPRNIERRHRIEFPQWFEKYAITLHNEGSELVNDQLLDLARGLDKRVHRYKSILLNGWRFNTRNRELQLKSQNSGIYVKGDDSTGDDDMVSLDRSDLATTVVEGNSVNINIRGVEEEDGDETDDDESMFTDDYDDGINPVRENKSSDDHDDD</sequence>
<comment type="caution">
    <text evidence="2">The sequence shown here is derived from an EMBL/GenBank/DDBJ whole genome shotgun (WGS) entry which is preliminary data.</text>
</comment>
<keyword evidence="3" id="KW-1185">Reference proteome</keyword>
<organism evidence="2 3">
    <name type="scientific">Corchorus olitorius</name>
    <dbReference type="NCBI Taxonomy" id="93759"/>
    <lineage>
        <taxon>Eukaryota</taxon>
        <taxon>Viridiplantae</taxon>
        <taxon>Streptophyta</taxon>
        <taxon>Embryophyta</taxon>
        <taxon>Tracheophyta</taxon>
        <taxon>Spermatophyta</taxon>
        <taxon>Magnoliopsida</taxon>
        <taxon>eudicotyledons</taxon>
        <taxon>Gunneridae</taxon>
        <taxon>Pentapetalae</taxon>
        <taxon>rosids</taxon>
        <taxon>malvids</taxon>
        <taxon>Malvales</taxon>
        <taxon>Malvaceae</taxon>
        <taxon>Grewioideae</taxon>
        <taxon>Apeibeae</taxon>
        <taxon>Corchorus</taxon>
    </lineage>
</organism>
<proteinExistence type="predicted"/>
<evidence type="ECO:0000313" key="2">
    <source>
        <dbReference type="EMBL" id="OMO94746.1"/>
    </source>
</evidence>
<dbReference type="AlphaFoldDB" id="A0A1R3JIR5"/>
<dbReference type="STRING" id="93759.A0A1R3JIR5"/>
<dbReference type="Proteomes" id="UP000187203">
    <property type="component" value="Unassembled WGS sequence"/>
</dbReference>
<feature type="compositionally biased region" description="Basic and acidic residues" evidence="1">
    <location>
        <begin position="143"/>
        <end position="154"/>
    </location>
</feature>
<evidence type="ECO:0000313" key="3">
    <source>
        <dbReference type="Proteomes" id="UP000187203"/>
    </source>
</evidence>
<dbReference type="OrthoDB" id="994664at2759"/>
<gene>
    <name evidence="2" type="ORF">COLO4_16165</name>
</gene>
<dbReference type="EMBL" id="AWUE01015977">
    <property type="protein sequence ID" value="OMO94746.1"/>
    <property type="molecule type" value="Genomic_DNA"/>
</dbReference>
<dbReference type="PANTHER" id="PTHR48451:SF1">
    <property type="entry name" value="DUF4218 DOMAIN-CONTAINING PROTEIN"/>
    <property type="match status" value="1"/>
</dbReference>
<dbReference type="PANTHER" id="PTHR48451">
    <property type="entry name" value="DUF4218 DOMAIN-CONTAINING PROTEIN"/>
    <property type="match status" value="1"/>
</dbReference>
<feature type="compositionally biased region" description="Acidic residues" evidence="1">
    <location>
        <begin position="117"/>
        <end position="137"/>
    </location>
</feature>